<sequence>MSKTTEIYALIMYIKSTIALPSGTRINLPFKISEVSKIGAKLGKEPELIGIIFSNKKEAPAKEDINKIGLLASKPLIQGINLLQTNVNLELEPVLRIKVEEIIEIDGDIAKIKIAAAEHKQENLKDDHDIPIVMDGIKRLARHIGDYNNYTINPESETVNNKMMMKINTENNPGKLADKVVFACCPYNSEEKPGFWEMLCELDHKKRLGIAKQMLERRIKTLRVWKSTCLESDENTKKKQQALSLAQKALLLKKKINEIDPDHKLGNQVFGESNHSCQTSGGKTENKYFKRLENIKEHITEKSYEEFKDKIEDFLKLSQHDSGYSKKEEWLKRVLLQFPWGVYTKDCLDVKKTREILDRDHYGMEEIKTRMAEHVAVMALNEKGGGIILLYGPPGVGKTSIGSGLAEALGRKFFKTSVGGARDESLIKGFRTTYVGSKYGKIAEGLKTAGSMNPVFMIDEVDKMSSNSQSGDPSSALLEVLDPEQNFSFSDHYFDENPIDLSKVLFILTANTLSTIPKPLLDRLEKIEQSSYTTQEKIKIGEKHLVRQAIKETGLILPDGKKMLELGDGIVKELVMKYVAESGVRELKRTISKLCRRFAMKINSMEIVEFPHIIKKEELIDYLGIPKARPFIAPKKMIPGESLGMAYSAIGGSVLSIETSVFEGTGRIKITGSIQEVMKESVDTALTTIRANIEEFKISAIDFSKIDIHIHVPAGATPKEGPSAGTAIATSVMSALRKEAIKPYISMTGELTSHGKVKAIGGLREKCIAAANAGIKTIILPRENEVNIKHEVPEEVKEKVNFIYVETLKEVIEKIFN</sequence>
<evidence type="ECO:0000313" key="13">
    <source>
        <dbReference type="EMBL" id="OGF40863.1"/>
    </source>
</evidence>
<evidence type="ECO:0000256" key="9">
    <source>
        <dbReference type="PIRSR" id="PIRSR001174-2"/>
    </source>
</evidence>
<feature type="binding site" evidence="9">
    <location>
        <begin position="392"/>
        <end position="399"/>
    </location>
    <ligand>
        <name>ATP</name>
        <dbReference type="ChEBI" id="CHEBI:30616"/>
    </ligand>
</feature>
<comment type="subunit">
    <text evidence="7">Homohexamer. Organized in a ring with a central cavity.</text>
</comment>
<proteinExistence type="inferred from homology"/>
<dbReference type="InterPro" id="IPR003593">
    <property type="entry name" value="AAA+_ATPase"/>
</dbReference>
<dbReference type="GO" id="GO:0016887">
    <property type="term" value="F:ATP hydrolysis activity"/>
    <property type="evidence" value="ECO:0007669"/>
    <property type="project" value="InterPro"/>
</dbReference>
<comment type="caution">
    <text evidence="13">The sequence shown here is derived from an EMBL/GenBank/DDBJ whole genome shotgun (WGS) entry which is preliminary data.</text>
</comment>
<keyword evidence="3 7" id="KW-0378">Hydrolase</keyword>
<dbReference type="InterPro" id="IPR003111">
    <property type="entry name" value="Lon_prtase_N"/>
</dbReference>
<evidence type="ECO:0000256" key="6">
    <source>
        <dbReference type="ARBA" id="ARBA00050665"/>
    </source>
</evidence>
<dbReference type="Gene3D" id="1.20.58.1480">
    <property type="match status" value="1"/>
</dbReference>
<dbReference type="Pfam" id="PF05362">
    <property type="entry name" value="Lon_C"/>
    <property type="match status" value="1"/>
</dbReference>
<dbReference type="InterPro" id="IPR008269">
    <property type="entry name" value="Lon_proteolytic"/>
</dbReference>
<dbReference type="GO" id="GO:0004176">
    <property type="term" value="F:ATP-dependent peptidase activity"/>
    <property type="evidence" value="ECO:0007669"/>
    <property type="project" value="UniProtKB-UniRule"/>
</dbReference>
<evidence type="ECO:0000256" key="7">
    <source>
        <dbReference type="PIRNR" id="PIRNR001174"/>
    </source>
</evidence>
<evidence type="ECO:0000259" key="11">
    <source>
        <dbReference type="PROSITE" id="PS51786"/>
    </source>
</evidence>
<dbReference type="PROSITE" id="PS51787">
    <property type="entry name" value="LON_N"/>
    <property type="match status" value="1"/>
</dbReference>
<protein>
    <recommendedName>
        <fullName evidence="7">Lon protease</fullName>
        <ecNumber evidence="7">3.4.21.53</ecNumber>
    </recommendedName>
</protein>
<evidence type="ECO:0000256" key="8">
    <source>
        <dbReference type="PIRSR" id="PIRSR001174-1"/>
    </source>
</evidence>
<keyword evidence="5 7" id="KW-0067">ATP-binding</keyword>
<dbReference type="Proteomes" id="UP000177579">
    <property type="component" value="Unassembled WGS sequence"/>
</dbReference>
<dbReference type="GO" id="GO:0005737">
    <property type="term" value="C:cytoplasm"/>
    <property type="evidence" value="ECO:0007669"/>
    <property type="project" value="UniProtKB-SubCell"/>
</dbReference>
<dbReference type="InterPro" id="IPR020568">
    <property type="entry name" value="Ribosomal_Su5_D2-typ_SF"/>
</dbReference>
<evidence type="ECO:0000313" key="14">
    <source>
        <dbReference type="Proteomes" id="UP000177579"/>
    </source>
</evidence>
<dbReference type="Gene3D" id="1.10.8.60">
    <property type="match status" value="1"/>
</dbReference>
<dbReference type="Pfam" id="PF00004">
    <property type="entry name" value="AAA"/>
    <property type="match status" value="1"/>
</dbReference>
<evidence type="ECO:0000256" key="1">
    <source>
        <dbReference type="ARBA" id="ARBA00022670"/>
    </source>
</evidence>
<dbReference type="PROSITE" id="PS51786">
    <property type="entry name" value="LON_PROTEOLYTIC"/>
    <property type="match status" value="1"/>
</dbReference>
<dbReference type="GO" id="GO:0006508">
    <property type="term" value="P:proteolysis"/>
    <property type="evidence" value="ECO:0007669"/>
    <property type="project" value="UniProtKB-KW"/>
</dbReference>
<feature type="active site" evidence="8 10">
    <location>
        <position position="766"/>
    </location>
</feature>
<evidence type="ECO:0000256" key="4">
    <source>
        <dbReference type="ARBA" id="ARBA00022825"/>
    </source>
</evidence>
<dbReference type="EC" id="3.4.21.53" evidence="7"/>
<dbReference type="InterPro" id="IPR027065">
    <property type="entry name" value="Lon_Prtase"/>
</dbReference>
<dbReference type="GO" id="GO:0030163">
    <property type="term" value="P:protein catabolic process"/>
    <property type="evidence" value="ECO:0007669"/>
    <property type="project" value="InterPro"/>
</dbReference>
<keyword evidence="1 7" id="KW-0645">Protease</keyword>
<evidence type="ECO:0000256" key="5">
    <source>
        <dbReference type="ARBA" id="ARBA00022840"/>
    </source>
</evidence>
<dbReference type="InterPro" id="IPR054594">
    <property type="entry name" value="Lon_lid"/>
</dbReference>
<feature type="domain" description="Lon N-terminal" evidence="12">
    <location>
        <begin position="8"/>
        <end position="219"/>
    </location>
</feature>
<name>A0A1F5TPH2_9BACT</name>
<dbReference type="Gene3D" id="3.40.50.300">
    <property type="entry name" value="P-loop containing nucleotide triphosphate hydrolases"/>
    <property type="match status" value="1"/>
</dbReference>
<feature type="domain" description="Lon proteolytic" evidence="11">
    <location>
        <begin position="636"/>
        <end position="817"/>
    </location>
</feature>
<dbReference type="Gene3D" id="3.30.230.10">
    <property type="match status" value="1"/>
</dbReference>
<evidence type="ECO:0000259" key="12">
    <source>
        <dbReference type="PROSITE" id="PS51787"/>
    </source>
</evidence>
<dbReference type="SUPFAM" id="SSF52540">
    <property type="entry name" value="P-loop containing nucleoside triphosphate hydrolases"/>
    <property type="match status" value="1"/>
</dbReference>
<dbReference type="InterPro" id="IPR003959">
    <property type="entry name" value="ATPase_AAA_core"/>
</dbReference>
<dbReference type="CDD" id="cd19500">
    <property type="entry name" value="RecA-like_Lon"/>
    <property type="match status" value="1"/>
</dbReference>
<dbReference type="SMART" id="SM00382">
    <property type="entry name" value="AAA"/>
    <property type="match status" value="1"/>
</dbReference>
<accession>A0A1F5TPH2</accession>
<organism evidence="13 14">
    <name type="scientific">Candidatus Falkowbacteria bacterium RIFOXYD2_FULL_34_120</name>
    <dbReference type="NCBI Taxonomy" id="1798007"/>
    <lineage>
        <taxon>Bacteria</taxon>
        <taxon>Candidatus Falkowiibacteriota</taxon>
    </lineage>
</organism>
<dbReference type="NCBIfam" id="TIGR00763">
    <property type="entry name" value="lon"/>
    <property type="match status" value="1"/>
</dbReference>
<comment type="subcellular location">
    <subcellularLocation>
        <location evidence="7">Cytoplasm</location>
    </subcellularLocation>
</comment>
<comment type="catalytic activity">
    <reaction evidence="6 7 10">
        <text>Hydrolysis of proteins in presence of ATP.</text>
        <dbReference type="EC" id="3.4.21.53"/>
    </reaction>
</comment>
<feature type="active site" evidence="8 10">
    <location>
        <position position="723"/>
    </location>
</feature>
<dbReference type="GO" id="GO:0004252">
    <property type="term" value="F:serine-type endopeptidase activity"/>
    <property type="evidence" value="ECO:0007669"/>
    <property type="project" value="UniProtKB-UniRule"/>
</dbReference>
<reference evidence="13 14" key="1">
    <citation type="journal article" date="2016" name="Nat. Commun.">
        <title>Thousands of microbial genomes shed light on interconnected biogeochemical processes in an aquifer system.</title>
        <authorList>
            <person name="Anantharaman K."/>
            <person name="Brown C.T."/>
            <person name="Hug L.A."/>
            <person name="Sharon I."/>
            <person name="Castelle C.J."/>
            <person name="Probst A.J."/>
            <person name="Thomas B.C."/>
            <person name="Singh A."/>
            <person name="Wilkins M.J."/>
            <person name="Karaoz U."/>
            <person name="Brodie E.L."/>
            <person name="Williams K.H."/>
            <person name="Hubbard S.S."/>
            <person name="Banfield J.F."/>
        </authorList>
    </citation>
    <scope>NUCLEOTIDE SEQUENCE [LARGE SCALE GENOMIC DNA]</scope>
</reference>
<dbReference type="PIRSF" id="PIRSF001174">
    <property type="entry name" value="Lon_proteas"/>
    <property type="match status" value="1"/>
</dbReference>
<dbReference type="InterPro" id="IPR004815">
    <property type="entry name" value="Lon_bac/euk-typ"/>
</dbReference>
<dbReference type="InterPro" id="IPR027417">
    <property type="entry name" value="P-loop_NTPase"/>
</dbReference>
<dbReference type="GO" id="GO:0005524">
    <property type="term" value="F:ATP binding"/>
    <property type="evidence" value="ECO:0007669"/>
    <property type="project" value="UniProtKB-KW"/>
</dbReference>
<evidence type="ECO:0000256" key="10">
    <source>
        <dbReference type="PROSITE-ProRule" id="PRU01122"/>
    </source>
</evidence>
<dbReference type="AlphaFoldDB" id="A0A1F5TPH2"/>
<dbReference type="PANTHER" id="PTHR10046">
    <property type="entry name" value="ATP DEPENDENT LON PROTEASE FAMILY MEMBER"/>
    <property type="match status" value="1"/>
</dbReference>
<comment type="similarity">
    <text evidence="7 10">Belongs to the peptidase S16 family.</text>
</comment>
<dbReference type="PRINTS" id="PR00830">
    <property type="entry name" value="ENDOLAPTASE"/>
</dbReference>
<keyword evidence="4 7" id="KW-0720">Serine protease</keyword>
<dbReference type="Pfam" id="PF22667">
    <property type="entry name" value="Lon_lid"/>
    <property type="match status" value="1"/>
</dbReference>
<keyword evidence="2 7" id="KW-0547">Nucleotide-binding</keyword>
<keyword evidence="7" id="KW-0963">Cytoplasm</keyword>
<evidence type="ECO:0000256" key="2">
    <source>
        <dbReference type="ARBA" id="ARBA00022741"/>
    </source>
</evidence>
<evidence type="ECO:0000256" key="3">
    <source>
        <dbReference type="ARBA" id="ARBA00022801"/>
    </source>
</evidence>
<dbReference type="FunFam" id="3.40.50.300:FF:000021">
    <property type="entry name" value="Lon protease homolog"/>
    <property type="match status" value="1"/>
</dbReference>
<dbReference type="SUPFAM" id="SSF54211">
    <property type="entry name" value="Ribosomal protein S5 domain 2-like"/>
    <property type="match status" value="1"/>
</dbReference>
<gene>
    <name evidence="13" type="ORF">A2531_03800</name>
</gene>
<dbReference type="InterPro" id="IPR014721">
    <property type="entry name" value="Ribsml_uS5_D2-typ_fold_subgr"/>
</dbReference>
<dbReference type="EMBL" id="MFGO01000018">
    <property type="protein sequence ID" value="OGF40863.1"/>
    <property type="molecule type" value="Genomic_DNA"/>
</dbReference>